<dbReference type="SUPFAM" id="SSF55874">
    <property type="entry name" value="ATPase domain of HSP90 chaperone/DNA topoisomerase II/histidine kinase"/>
    <property type="match status" value="1"/>
</dbReference>
<dbReference type="Proteomes" id="UP000018890">
    <property type="component" value="Unassembled WGS sequence"/>
</dbReference>
<dbReference type="InterPro" id="IPR013767">
    <property type="entry name" value="PAS_fold"/>
</dbReference>
<dbReference type="PANTHER" id="PTHR43065">
    <property type="entry name" value="SENSOR HISTIDINE KINASE"/>
    <property type="match status" value="1"/>
</dbReference>
<dbReference type="SUPFAM" id="SSF55785">
    <property type="entry name" value="PYP-like sensor domain (PAS domain)"/>
    <property type="match status" value="2"/>
</dbReference>
<dbReference type="InterPro" id="IPR036097">
    <property type="entry name" value="HisK_dim/P_sf"/>
</dbReference>
<keyword evidence="6 13" id="KW-0418">Kinase</keyword>
<dbReference type="Gene3D" id="3.30.450.20">
    <property type="entry name" value="PAS domain"/>
    <property type="match status" value="2"/>
</dbReference>
<keyword evidence="8" id="KW-0749">Sporulation</keyword>
<evidence type="ECO:0000259" key="10">
    <source>
        <dbReference type="PROSITE" id="PS50109"/>
    </source>
</evidence>
<reference evidence="13" key="1">
    <citation type="journal article" date="2014" name="Genome Announc.">
        <title>Draft Genome Sequences of Three Alkaliphilic Bacillus Strains, Bacillus wakoensis JCM 9140T, Bacillus akibai JCM 9157T, and Bacillus hemicellulosilyticus JCM 9152T.</title>
        <authorList>
            <person name="Yuki M."/>
            <person name="Oshima K."/>
            <person name="Suda W."/>
            <person name="Oshida Y."/>
            <person name="Kitamura K."/>
            <person name="Iida T."/>
            <person name="Hattori M."/>
            <person name="Ohkuma M."/>
        </authorList>
    </citation>
    <scope>NUCLEOTIDE SEQUENCE [LARGE SCALE GENOMIC DNA]</scope>
    <source>
        <strain evidence="13">JCM 9140</strain>
    </source>
</reference>
<evidence type="ECO:0000313" key="13">
    <source>
        <dbReference type="EMBL" id="GAE24372.1"/>
    </source>
</evidence>
<evidence type="ECO:0000256" key="1">
    <source>
        <dbReference type="ARBA" id="ARBA00000085"/>
    </source>
</evidence>
<dbReference type="InterPro" id="IPR003661">
    <property type="entry name" value="HisK_dim/P_dom"/>
</dbReference>
<dbReference type="InterPro" id="IPR004358">
    <property type="entry name" value="Sig_transdc_His_kin-like_C"/>
</dbReference>
<dbReference type="STRING" id="1236970.JCM9140_289"/>
<dbReference type="InterPro" id="IPR000014">
    <property type="entry name" value="PAS"/>
</dbReference>
<comment type="catalytic activity">
    <reaction evidence="1">
        <text>ATP + protein L-histidine = ADP + protein N-phospho-L-histidine.</text>
        <dbReference type="EC" id="2.7.13.3"/>
    </reaction>
</comment>
<dbReference type="SMART" id="SM00387">
    <property type="entry name" value="HATPase_c"/>
    <property type="match status" value="1"/>
</dbReference>
<dbReference type="PROSITE" id="PS50112">
    <property type="entry name" value="PAS"/>
    <property type="match status" value="2"/>
</dbReference>
<evidence type="ECO:0000256" key="6">
    <source>
        <dbReference type="ARBA" id="ARBA00022777"/>
    </source>
</evidence>
<dbReference type="AlphaFoldDB" id="W4PXB4"/>
<dbReference type="SUPFAM" id="SSF47384">
    <property type="entry name" value="Homodimeric domain of signal transducing histidine kinase"/>
    <property type="match status" value="1"/>
</dbReference>
<evidence type="ECO:0000313" key="14">
    <source>
        <dbReference type="Proteomes" id="UP000018890"/>
    </source>
</evidence>
<dbReference type="GO" id="GO:0005524">
    <property type="term" value="F:ATP binding"/>
    <property type="evidence" value="ECO:0007669"/>
    <property type="project" value="UniProtKB-KW"/>
</dbReference>
<feature type="domain" description="Histidine kinase" evidence="10">
    <location>
        <begin position="254"/>
        <end position="460"/>
    </location>
</feature>
<dbReference type="CDD" id="cd00082">
    <property type="entry name" value="HisKA"/>
    <property type="match status" value="1"/>
</dbReference>
<keyword evidence="3" id="KW-0597">Phosphoprotein</keyword>
<dbReference type="FunFam" id="1.10.287.130:FF:000040">
    <property type="entry name" value="PAS domain-containing sensor histidine kinase"/>
    <property type="match status" value="1"/>
</dbReference>
<proteinExistence type="predicted"/>
<dbReference type="CDD" id="cd00130">
    <property type="entry name" value="PAS"/>
    <property type="match status" value="2"/>
</dbReference>
<evidence type="ECO:0000259" key="11">
    <source>
        <dbReference type="PROSITE" id="PS50112"/>
    </source>
</evidence>
<dbReference type="PANTHER" id="PTHR43065:SF34">
    <property type="entry name" value="SPORULATION KINASE A"/>
    <property type="match status" value="1"/>
</dbReference>
<evidence type="ECO:0000256" key="3">
    <source>
        <dbReference type="ARBA" id="ARBA00022553"/>
    </source>
</evidence>
<organism evidence="13 14">
    <name type="scientific">Halalkalibacter wakoensis JCM 9140</name>
    <dbReference type="NCBI Taxonomy" id="1236970"/>
    <lineage>
        <taxon>Bacteria</taxon>
        <taxon>Bacillati</taxon>
        <taxon>Bacillota</taxon>
        <taxon>Bacilli</taxon>
        <taxon>Bacillales</taxon>
        <taxon>Bacillaceae</taxon>
        <taxon>Halalkalibacter</taxon>
    </lineage>
</organism>
<feature type="domain" description="PAC" evidence="12">
    <location>
        <begin position="190"/>
        <end position="241"/>
    </location>
</feature>
<evidence type="ECO:0000256" key="5">
    <source>
        <dbReference type="ARBA" id="ARBA00022741"/>
    </source>
</evidence>
<evidence type="ECO:0000259" key="12">
    <source>
        <dbReference type="PROSITE" id="PS50113"/>
    </source>
</evidence>
<keyword evidence="5" id="KW-0547">Nucleotide-binding</keyword>
<evidence type="ECO:0000256" key="2">
    <source>
        <dbReference type="ARBA" id="ARBA00012438"/>
    </source>
</evidence>
<dbReference type="PROSITE" id="PS50109">
    <property type="entry name" value="HIS_KIN"/>
    <property type="match status" value="1"/>
</dbReference>
<dbReference type="InterPro" id="IPR005467">
    <property type="entry name" value="His_kinase_dom"/>
</dbReference>
<evidence type="ECO:0000256" key="9">
    <source>
        <dbReference type="ARBA" id="ARBA00023012"/>
    </source>
</evidence>
<keyword evidence="7" id="KW-0067">ATP-binding</keyword>
<dbReference type="NCBIfam" id="TIGR00229">
    <property type="entry name" value="sensory_box"/>
    <property type="match status" value="2"/>
</dbReference>
<gene>
    <name evidence="13" type="ORF">JCM9140_289</name>
</gene>
<dbReference type="SMART" id="SM00086">
    <property type="entry name" value="PAC"/>
    <property type="match status" value="1"/>
</dbReference>
<sequence length="472" mass="53631">MMKMTKNEFEILERITDPFYALDRQWNFTYFNKEAARILQKDREKMIGQNVWIEFPETKELSLFKQYYKALASQKAAFFEMYYPPLNLWFSIKVYPSETGISVHFHDITSQKQRSFNREQHYKSLFENNPDAVFSFDLEGNYLEVNPAMEKLVGYKEEELCMVSYIPLILEEDLPKTNANFLEATKGVTKNYETRARHKDGHVIDLKVTNIPIVIGKEIVGVYGIAKDITNQKRTEKLLFESEKLTAVGQLAASIAHEIRNPLTSIKGFLQLIKSSPLQEVSSHYLTIMADEITRIEMITSELLVLAKPQAQYFQYEKIDKIIEDVVMLLSSQALMNNVEVITDIEDLPEVKCIGSQLKQVFINLIKNSIEAMSDGGSVTISAKKHGSKTILIKVVDQGNGIPEQFLSKIGTPFYTTKEKGTGLGLMTSLKIIDSHNGKMEISSLPSKGTTIKIYLPLGTDQERKRGGECGS</sequence>
<dbReference type="InterPro" id="IPR001610">
    <property type="entry name" value="PAC"/>
</dbReference>
<name>W4PXB4_9BACI</name>
<dbReference type="Gene3D" id="3.30.565.10">
    <property type="entry name" value="Histidine kinase-like ATPase, C-terminal domain"/>
    <property type="match status" value="1"/>
</dbReference>
<evidence type="ECO:0000256" key="4">
    <source>
        <dbReference type="ARBA" id="ARBA00022679"/>
    </source>
</evidence>
<dbReference type="InterPro" id="IPR035965">
    <property type="entry name" value="PAS-like_dom_sf"/>
</dbReference>
<keyword evidence="4" id="KW-0808">Transferase</keyword>
<dbReference type="Gene3D" id="1.10.287.130">
    <property type="match status" value="1"/>
</dbReference>
<keyword evidence="14" id="KW-1185">Reference proteome</keyword>
<dbReference type="PROSITE" id="PS50113">
    <property type="entry name" value="PAC"/>
    <property type="match status" value="1"/>
</dbReference>
<dbReference type="EMBL" id="BAUT01000001">
    <property type="protein sequence ID" value="GAE24372.1"/>
    <property type="molecule type" value="Genomic_DNA"/>
</dbReference>
<protein>
    <recommendedName>
        <fullName evidence="2">histidine kinase</fullName>
        <ecNumber evidence="2">2.7.13.3</ecNumber>
    </recommendedName>
</protein>
<dbReference type="Pfam" id="PF00989">
    <property type="entry name" value="PAS"/>
    <property type="match status" value="2"/>
</dbReference>
<feature type="domain" description="PAS" evidence="11">
    <location>
        <begin position="118"/>
        <end position="160"/>
    </location>
</feature>
<dbReference type="Pfam" id="PF00512">
    <property type="entry name" value="HisKA"/>
    <property type="match status" value="1"/>
</dbReference>
<accession>W4PXB4</accession>
<evidence type="ECO:0000256" key="8">
    <source>
        <dbReference type="ARBA" id="ARBA00022969"/>
    </source>
</evidence>
<dbReference type="InterPro" id="IPR000700">
    <property type="entry name" value="PAS-assoc_C"/>
</dbReference>
<feature type="domain" description="PAS" evidence="11">
    <location>
        <begin position="10"/>
        <end position="75"/>
    </location>
</feature>
<dbReference type="EC" id="2.7.13.3" evidence="2"/>
<dbReference type="Pfam" id="PF02518">
    <property type="entry name" value="HATPase_c"/>
    <property type="match status" value="1"/>
</dbReference>
<dbReference type="GO" id="GO:0030435">
    <property type="term" value="P:sporulation resulting in formation of a cellular spore"/>
    <property type="evidence" value="ECO:0007669"/>
    <property type="project" value="UniProtKB-KW"/>
</dbReference>
<dbReference type="GO" id="GO:0000155">
    <property type="term" value="F:phosphorelay sensor kinase activity"/>
    <property type="evidence" value="ECO:0007669"/>
    <property type="project" value="InterPro"/>
</dbReference>
<keyword evidence="9" id="KW-0902">Two-component regulatory system</keyword>
<dbReference type="PRINTS" id="PR00344">
    <property type="entry name" value="BCTRLSENSOR"/>
</dbReference>
<dbReference type="CDD" id="cd00075">
    <property type="entry name" value="HATPase"/>
    <property type="match status" value="1"/>
</dbReference>
<comment type="caution">
    <text evidence="13">The sequence shown here is derived from an EMBL/GenBank/DDBJ whole genome shotgun (WGS) entry which is preliminary data.</text>
</comment>
<evidence type="ECO:0000256" key="7">
    <source>
        <dbReference type="ARBA" id="ARBA00022840"/>
    </source>
</evidence>
<dbReference type="InterPro" id="IPR036890">
    <property type="entry name" value="HATPase_C_sf"/>
</dbReference>
<dbReference type="SMART" id="SM00091">
    <property type="entry name" value="PAS"/>
    <property type="match status" value="2"/>
</dbReference>
<dbReference type="InterPro" id="IPR003594">
    <property type="entry name" value="HATPase_dom"/>
</dbReference>
<dbReference type="SMART" id="SM00388">
    <property type="entry name" value="HisKA"/>
    <property type="match status" value="1"/>
</dbReference>
<dbReference type="GO" id="GO:0006355">
    <property type="term" value="P:regulation of DNA-templated transcription"/>
    <property type="evidence" value="ECO:0007669"/>
    <property type="project" value="InterPro"/>
</dbReference>